<keyword evidence="1" id="KW-1133">Transmembrane helix</keyword>
<keyword evidence="1" id="KW-0472">Membrane</keyword>
<proteinExistence type="predicted"/>
<dbReference type="OrthoDB" id="6183115at2"/>
<keyword evidence="1" id="KW-0812">Transmembrane</keyword>
<comment type="caution">
    <text evidence="2">The sequence shown here is derived from an EMBL/GenBank/DDBJ whole genome shotgun (WGS) entry which is preliminary data.</text>
</comment>
<feature type="transmembrane region" description="Helical" evidence="1">
    <location>
        <begin position="116"/>
        <end position="136"/>
    </location>
</feature>
<evidence type="ECO:0000313" key="3">
    <source>
        <dbReference type="Proteomes" id="UP000235346"/>
    </source>
</evidence>
<reference evidence="2 3" key="1">
    <citation type="submission" date="2018-01" db="EMBL/GenBank/DDBJ databases">
        <title>Halomonas endophytica sp. nov., isolated from storage liquid in the stems of Populus euphratica.</title>
        <authorList>
            <person name="Chen C."/>
        </authorList>
    </citation>
    <scope>NUCLEOTIDE SEQUENCE [LARGE SCALE GENOMIC DNA]</scope>
    <source>
        <strain evidence="2 3">DSM 26881</strain>
    </source>
</reference>
<organism evidence="2 3">
    <name type="scientific">Halomonas heilongjiangensis</name>
    <dbReference type="NCBI Taxonomy" id="1387883"/>
    <lineage>
        <taxon>Bacteria</taxon>
        <taxon>Pseudomonadati</taxon>
        <taxon>Pseudomonadota</taxon>
        <taxon>Gammaproteobacteria</taxon>
        <taxon>Oceanospirillales</taxon>
        <taxon>Halomonadaceae</taxon>
        <taxon>Halomonas</taxon>
    </lineage>
</organism>
<evidence type="ECO:0000256" key="1">
    <source>
        <dbReference type="SAM" id="Phobius"/>
    </source>
</evidence>
<sequence length="137" mass="15479">MRNLYQRLGLDPGAGEAEVTRAIEHCEHTALKADARTVLEVDSRREEYDALHTTLSDIGRLRARLGLTHAPYWRDGPADDFSLPPDTHGSRHDELMQRLTRAALLHNRWHRLRGPWSAAGLLALGIMLGVALCRWLL</sequence>
<accession>A0A2N7TMK8</accession>
<name>A0A2N7TMK8_9GAMM</name>
<protein>
    <submittedName>
        <fullName evidence="2">Uncharacterized protein</fullName>
    </submittedName>
</protein>
<gene>
    <name evidence="2" type="ORF">C1H66_10525</name>
</gene>
<dbReference type="RefSeq" id="WP_102627843.1">
    <property type="nucleotide sequence ID" value="NZ_PDOH01000028.1"/>
</dbReference>
<dbReference type="Proteomes" id="UP000235346">
    <property type="component" value="Unassembled WGS sequence"/>
</dbReference>
<keyword evidence="3" id="KW-1185">Reference proteome</keyword>
<dbReference type="EMBL" id="PNRE01000047">
    <property type="protein sequence ID" value="PMR69426.1"/>
    <property type="molecule type" value="Genomic_DNA"/>
</dbReference>
<dbReference type="AlphaFoldDB" id="A0A2N7TMK8"/>
<evidence type="ECO:0000313" key="2">
    <source>
        <dbReference type="EMBL" id="PMR69426.1"/>
    </source>
</evidence>